<dbReference type="Gene3D" id="3.40.50.150">
    <property type="entry name" value="Vaccinia Virus protein VP39"/>
    <property type="match status" value="1"/>
</dbReference>
<proteinExistence type="predicted"/>
<reference evidence="3 4" key="1">
    <citation type="journal article" date="2017" name="ISME J.">
        <title>Energy and carbon metabolisms in a deep terrestrial subsurface fluid microbial community.</title>
        <authorList>
            <person name="Momper L."/>
            <person name="Jungbluth S.P."/>
            <person name="Lee M.D."/>
            <person name="Amend J.P."/>
        </authorList>
    </citation>
    <scope>NUCLEOTIDE SEQUENCE [LARGE SCALE GENOMIC DNA]</scope>
    <source>
        <strain evidence="3">SURF_17</strain>
    </source>
</reference>
<evidence type="ECO:0000256" key="1">
    <source>
        <dbReference type="ARBA" id="ARBA00023115"/>
    </source>
</evidence>
<dbReference type="EMBL" id="QZKI01000022">
    <property type="protein sequence ID" value="RJP73901.1"/>
    <property type="molecule type" value="Genomic_DNA"/>
</dbReference>
<keyword evidence="2" id="KW-0472">Membrane</keyword>
<dbReference type="CDD" id="cd02440">
    <property type="entry name" value="AdoMet_MTases"/>
    <property type="match status" value="1"/>
</dbReference>
<dbReference type="GO" id="GO:0032259">
    <property type="term" value="P:methylation"/>
    <property type="evidence" value="ECO:0007669"/>
    <property type="project" value="UniProtKB-KW"/>
</dbReference>
<comment type="caution">
    <text evidence="3">The sequence shown here is derived from an EMBL/GenBank/DDBJ whole genome shotgun (WGS) entry which is preliminary data.</text>
</comment>
<feature type="transmembrane region" description="Helical" evidence="2">
    <location>
        <begin position="56"/>
        <end position="78"/>
    </location>
</feature>
<accession>A0A419F6F9</accession>
<keyword evidence="2" id="KW-0812">Transmembrane</keyword>
<feature type="transmembrane region" description="Helical" evidence="2">
    <location>
        <begin position="710"/>
        <end position="732"/>
    </location>
</feature>
<protein>
    <submittedName>
        <fullName evidence="3">Methyltransferase domain-containing protein</fullName>
    </submittedName>
</protein>
<feature type="transmembrane region" description="Helical" evidence="2">
    <location>
        <begin position="209"/>
        <end position="227"/>
    </location>
</feature>
<dbReference type="GO" id="GO:0008168">
    <property type="term" value="F:methyltransferase activity"/>
    <property type="evidence" value="ECO:0007669"/>
    <property type="project" value="UniProtKB-KW"/>
</dbReference>
<feature type="transmembrane region" description="Helical" evidence="2">
    <location>
        <begin position="654"/>
        <end position="674"/>
    </location>
</feature>
<dbReference type="SUPFAM" id="SSF53335">
    <property type="entry name" value="S-adenosyl-L-methionine-dependent methyltransferases"/>
    <property type="match status" value="1"/>
</dbReference>
<keyword evidence="2" id="KW-1133">Transmembrane helix</keyword>
<feature type="transmembrane region" description="Helical" evidence="2">
    <location>
        <begin position="12"/>
        <end position="32"/>
    </location>
</feature>
<feature type="transmembrane region" description="Helical" evidence="2">
    <location>
        <begin position="290"/>
        <end position="307"/>
    </location>
</feature>
<organism evidence="3 4">
    <name type="scientific">Candidatus Abyssobacteria bacterium SURF_17</name>
    <dbReference type="NCBI Taxonomy" id="2093361"/>
    <lineage>
        <taxon>Bacteria</taxon>
        <taxon>Pseudomonadati</taxon>
        <taxon>Candidatus Hydrogenedentota</taxon>
        <taxon>Candidatus Abyssobacteria</taxon>
    </lineage>
</organism>
<keyword evidence="3" id="KW-0808">Transferase</keyword>
<feature type="transmembrane region" description="Helical" evidence="2">
    <location>
        <begin position="599"/>
        <end position="618"/>
    </location>
</feature>
<feature type="transmembrane region" description="Helical" evidence="2">
    <location>
        <begin position="744"/>
        <end position="762"/>
    </location>
</feature>
<feature type="transmembrane region" description="Helical" evidence="2">
    <location>
        <begin position="768"/>
        <end position="786"/>
    </location>
</feature>
<feature type="transmembrane region" description="Helical" evidence="2">
    <location>
        <begin position="239"/>
        <end position="260"/>
    </location>
</feature>
<dbReference type="InterPro" id="IPR029063">
    <property type="entry name" value="SAM-dependent_MTases_sf"/>
</dbReference>
<feature type="transmembrane region" description="Helical" evidence="2">
    <location>
        <begin position="106"/>
        <end position="127"/>
    </location>
</feature>
<feature type="transmembrane region" description="Helical" evidence="2">
    <location>
        <begin position="266"/>
        <end position="283"/>
    </location>
</feature>
<dbReference type="AlphaFoldDB" id="A0A419F6F9"/>
<sequence length="795" mass="89521">MENYPNAQRRRPWLRWLLLGCGIAAIAFGFIIRPDWVASHLSAGGQLADIERKARALQVFLLIVGGGFIVWSTLSFIYRERFLEFLRRRAELQTEFLANQGNAQKALTLFLISFLGLYFEILVIRWLSTELRIFAYFTNFPLISCFLGLGVGFSLASRRRHLHVVFAPLFCVFSALVIVVTLLTPFLSYPGASQEYIWGLSKVPGLQTALFYGVVLFFFFMNVFCFIPLGHLTGHMMKFFSPLTAYSINIAGSFLGVWAFSAISFFQFPPVVWFAFGFVLFLWMVRGEKVILGATALLCGGFILFLTCFQQPGYWSPYYRINVFPVTVEASGSEVLLGYRLDVNKDYHQNIINLSSAFVEEHGQQFPILKSGALAYNIVYELFPADDVLVVGAGTGNDVAAALRYGAQEVDAVEIDPVILDLGRELHPEDPYSSDRVRLINDDARSYFRKADKKYDVIIYGLLDSHTLFSSMSNLRLDNYVYTIESFREARNHLKENGIIALTFGVHTEWIADRLFHMLEEVFQHEPLSFATGYDNGIMYIAGPGLERLLENPAPEAKTRAVRDRILANVLPAPVNPPSVTTDNWPYLYLKEKKIPAPYWKVLAVTLALSLLLILWIFPESKKVSPPFFLLGSAFLLIEFKSITDMALMFGSTWLVNSFVISCILLMILAANYVCSRFEFKSLTPIYALLGASLLLNFLIPVSSFLKYSILVRGALGGVFLSLPIFFAGIIFATLLKRFPRIEIAFGSNLLGAVIGGLLEYASLVYGLRSLLVLSALLYALSYIAFRRNPFLRSP</sequence>
<feature type="transmembrane region" description="Helical" evidence="2">
    <location>
        <begin position="165"/>
        <end position="189"/>
    </location>
</feature>
<feature type="transmembrane region" description="Helical" evidence="2">
    <location>
        <begin position="133"/>
        <end position="153"/>
    </location>
</feature>
<dbReference type="Proteomes" id="UP000285961">
    <property type="component" value="Unassembled WGS sequence"/>
</dbReference>
<keyword evidence="3" id="KW-0489">Methyltransferase</keyword>
<feature type="transmembrane region" description="Helical" evidence="2">
    <location>
        <begin position="630"/>
        <end position="648"/>
    </location>
</feature>
<dbReference type="GO" id="GO:0006596">
    <property type="term" value="P:polyamine biosynthetic process"/>
    <property type="evidence" value="ECO:0007669"/>
    <property type="project" value="UniProtKB-KW"/>
</dbReference>
<name>A0A419F6F9_9BACT</name>
<keyword evidence="1" id="KW-0620">Polyamine biosynthesis</keyword>
<dbReference type="PANTHER" id="PTHR43317">
    <property type="entry name" value="THERMOSPERMINE SYNTHASE ACAULIS5"/>
    <property type="match status" value="1"/>
</dbReference>
<dbReference type="PANTHER" id="PTHR43317:SF1">
    <property type="entry name" value="THERMOSPERMINE SYNTHASE ACAULIS5"/>
    <property type="match status" value="1"/>
</dbReference>
<dbReference type="Pfam" id="PF01564">
    <property type="entry name" value="Spermine_synth"/>
    <property type="match status" value="1"/>
</dbReference>
<gene>
    <name evidence="3" type="ORF">C4532_03500</name>
</gene>
<feature type="transmembrane region" description="Helical" evidence="2">
    <location>
        <begin position="686"/>
        <end position="704"/>
    </location>
</feature>
<evidence type="ECO:0000256" key="2">
    <source>
        <dbReference type="SAM" id="Phobius"/>
    </source>
</evidence>
<evidence type="ECO:0000313" key="4">
    <source>
        <dbReference type="Proteomes" id="UP000285961"/>
    </source>
</evidence>
<evidence type="ECO:0000313" key="3">
    <source>
        <dbReference type="EMBL" id="RJP73901.1"/>
    </source>
</evidence>